<evidence type="ECO:0000256" key="3">
    <source>
        <dbReference type="ARBA" id="ARBA00022989"/>
    </source>
</evidence>
<dbReference type="Gene3D" id="2.60.40.10">
    <property type="entry name" value="Immunoglobulins"/>
    <property type="match status" value="3"/>
</dbReference>
<dbReference type="PROSITE" id="PS50835">
    <property type="entry name" value="IG_LIKE"/>
    <property type="match status" value="3"/>
</dbReference>
<dbReference type="InterPro" id="IPR011009">
    <property type="entry name" value="Kinase-like_dom_sf"/>
</dbReference>
<feature type="domain" description="Ig-like" evidence="12">
    <location>
        <begin position="216"/>
        <end position="306"/>
    </location>
</feature>
<reference evidence="13 14" key="1">
    <citation type="submission" date="2022-05" db="EMBL/GenBank/DDBJ databases">
        <authorList>
            <consortium name="Genoscope - CEA"/>
            <person name="William W."/>
        </authorList>
    </citation>
    <scope>NUCLEOTIDE SEQUENCE [LARGE SCALE GENOMIC DNA]</scope>
</reference>
<dbReference type="InterPro" id="IPR000719">
    <property type="entry name" value="Prot_kinase_dom"/>
</dbReference>
<evidence type="ECO:0000256" key="5">
    <source>
        <dbReference type="ARBA" id="ARBA00023157"/>
    </source>
</evidence>
<feature type="signal peptide" evidence="10">
    <location>
        <begin position="1"/>
        <end position="17"/>
    </location>
</feature>
<protein>
    <recommendedName>
        <fullName evidence="15">Receptor protein-tyrosine kinase</fullName>
    </recommendedName>
</protein>
<keyword evidence="5" id="KW-1015">Disulfide bond</keyword>
<feature type="domain" description="Protein kinase" evidence="11">
    <location>
        <begin position="443"/>
        <end position="585"/>
    </location>
</feature>
<comment type="caution">
    <text evidence="13">The sequence shown here is derived from an EMBL/GenBank/DDBJ whole genome shotgun (WGS) entry which is preliminary data.</text>
</comment>
<gene>
    <name evidence="13" type="ORF">PEVE_00031517</name>
</gene>
<dbReference type="CDD" id="cd00096">
    <property type="entry name" value="Ig"/>
    <property type="match status" value="2"/>
</dbReference>
<evidence type="ECO:0000256" key="10">
    <source>
        <dbReference type="SAM" id="SignalP"/>
    </source>
</evidence>
<evidence type="ECO:0000256" key="1">
    <source>
        <dbReference type="ARBA" id="ARBA00004167"/>
    </source>
</evidence>
<keyword evidence="8" id="KW-0067">ATP-binding</keyword>
<dbReference type="SMART" id="SM00408">
    <property type="entry name" value="IGc2"/>
    <property type="match status" value="3"/>
</dbReference>
<dbReference type="Gene3D" id="3.30.200.20">
    <property type="entry name" value="Phosphorylase Kinase, domain 1"/>
    <property type="match status" value="1"/>
</dbReference>
<evidence type="ECO:0000256" key="7">
    <source>
        <dbReference type="ARBA" id="ARBA00023319"/>
    </source>
</evidence>
<keyword evidence="4 9" id="KW-0472">Membrane</keyword>
<evidence type="ECO:0000259" key="12">
    <source>
        <dbReference type="PROSITE" id="PS50835"/>
    </source>
</evidence>
<dbReference type="SMART" id="SM00409">
    <property type="entry name" value="IG"/>
    <property type="match status" value="3"/>
</dbReference>
<dbReference type="PANTHER" id="PTHR24416">
    <property type="entry name" value="TYROSINE-PROTEIN KINASE RECEPTOR"/>
    <property type="match status" value="1"/>
</dbReference>
<evidence type="ECO:0000259" key="11">
    <source>
        <dbReference type="PROSITE" id="PS50011"/>
    </source>
</evidence>
<keyword evidence="2 9" id="KW-0812">Transmembrane</keyword>
<dbReference type="Pfam" id="PF13927">
    <property type="entry name" value="Ig_3"/>
    <property type="match status" value="2"/>
</dbReference>
<keyword evidence="10" id="KW-0732">Signal</keyword>
<dbReference type="InterPro" id="IPR003599">
    <property type="entry name" value="Ig_sub"/>
</dbReference>
<proteinExistence type="predicted"/>
<dbReference type="PROSITE" id="PS50011">
    <property type="entry name" value="PROTEIN_KINASE_DOM"/>
    <property type="match status" value="1"/>
</dbReference>
<dbReference type="EMBL" id="CALNXI010000451">
    <property type="protein sequence ID" value="CAH3027416.1"/>
    <property type="molecule type" value="Genomic_DNA"/>
</dbReference>
<evidence type="ECO:0000313" key="14">
    <source>
        <dbReference type="Proteomes" id="UP001159427"/>
    </source>
</evidence>
<keyword evidence="7" id="KW-0393">Immunoglobulin domain</keyword>
<feature type="binding site" evidence="8">
    <location>
        <position position="475"/>
    </location>
    <ligand>
        <name>ATP</name>
        <dbReference type="ChEBI" id="CHEBI:30616"/>
    </ligand>
</feature>
<feature type="domain" description="Ig-like" evidence="12">
    <location>
        <begin position="124"/>
        <end position="211"/>
    </location>
</feature>
<dbReference type="InterPro" id="IPR036179">
    <property type="entry name" value="Ig-like_dom_sf"/>
</dbReference>
<feature type="transmembrane region" description="Helical" evidence="9">
    <location>
        <begin position="330"/>
        <end position="352"/>
    </location>
</feature>
<dbReference type="InterPro" id="IPR007110">
    <property type="entry name" value="Ig-like_dom"/>
</dbReference>
<dbReference type="SUPFAM" id="SSF56112">
    <property type="entry name" value="Protein kinase-like (PK-like)"/>
    <property type="match status" value="1"/>
</dbReference>
<dbReference type="InterPro" id="IPR001245">
    <property type="entry name" value="Ser-Thr/Tyr_kinase_cat_dom"/>
</dbReference>
<evidence type="ECO:0000256" key="4">
    <source>
        <dbReference type="ARBA" id="ARBA00023136"/>
    </source>
</evidence>
<name>A0ABN8MCM9_9CNID</name>
<dbReference type="InterPro" id="IPR050122">
    <property type="entry name" value="RTK"/>
</dbReference>
<dbReference type="Pfam" id="PF07714">
    <property type="entry name" value="PK_Tyr_Ser-Thr"/>
    <property type="match status" value="1"/>
</dbReference>
<feature type="chain" id="PRO_5045908636" description="Receptor protein-tyrosine kinase" evidence="10">
    <location>
        <begin position="18"/>
        <end position="585"/>
    </location>
</feature>
<feature type="domain" description="Ig-like" evidence="12">
    <location>
        <begin position="14"/>
        <end position="106"/>
    </location>
</feature>
<accession>A0ABN8MCM9</accession>
<evidence type="ECO:0000256" key="6">
    <source>
        <dbReference type="ARBA" id="ARBA00023180"/>
    </source>
</evidence>
<comment type="subcellular location">
    <subcellularLocation>
        <location evidence="1">Membrane</location>
        <topology evidence="1">Single-pass membrane protein</topology>
    </subcellularLocation>
</comment>
<dbReference type="InterPro" id="IPR013783">
    <property type="entry name" value="Ig-like_fold"/>
</dbReference>
<dbReference type="SUPFAM" id="SSF48726">
    <property type="entry name" value="Immunoglobulin"/>
    <property type="match status" value="3"/>
</dbReference>
<evidence type="ECO:0000256" key="9">
    <source>
        <dbReference type="SAM" id="Phobius"/>
    </source>
</evidence>
<evidence type="ECO:0000256" key="2">
    <source>
        <dbReference type="ARBA" id="ARBA00022692"/>
    </source>
</evidence>
<keyword evidence="3 9" id="KW-1133">Transmembrane helix</keyword>
<sequence>MLALLITFSVPLAPLLTINILEFPDEYVVPVGYNITIVCTAERARQYLGDPDASLPYSVEFYLNGRKKNQCGGQRSDREERKVCSYVIRNASKSDSGEYICWVRNSWACTLGSIQLEFKDPLSPTFSLDLPRQVTVPSTSKFNLTCQASGIPLPTITWFKNGSPLLHSSISTIKGHFLLRFESIKREDRGEYWCEASNFAGWKRSSTATLTVLWKPFFTMHPQDSTVKLQSGTAVVALKCAAEGFPPPVIIWLRNNSTVVNDSVTSNGSVSTLNLVLHTIKEENPNYMCVATNAMGRTYSSKAALTFAEIPTPKSLSTLKASGDDGMSQLLWPSIIVGIVAVLVVVMIVIVLKQKWWMRANSQRNLELVKTQQEFIELKIRNDPEFINQLRISQSTSTISTDSTQESTLSTTDGQEEAIDNELYLQDMDTENRNWEIPRNRLVITEEKLGGGEFGIVTKGVYLRTDGNQLPVAVKRLKENADQQDRIALIRELSILIHVGRHPNIVSLVGACTFEEPLCVVVELVSGGSLDKILRSSHVQPERDLPTYSNIWSRLTERELLKIALDVANGMKHLESKKVRLKSMS</sequence>
<evidence type="ECO:0008006" key="15">
    <source>
        <dbReference type="Google" id="ProtNLM"/>
    </source>
</evidence>
<dbReference type="InterPro" id="IPR003598">
    <property type="entry name" value="Ig_sub2"/>
</dbReference>
<keyword evidence="14" id="KW-1185">Reference proteome</keyword>
<dbReference type="Proteomes" id="UP001159427">
    <property type="component" value="Unassembled WGS sequence"/>
</dbReference>
<dbReference type="PROSITE" id="PS00107">
    <property type="entry name" value="PROTEIN_KINASE_ATP"/>
    <property type="match status" value="1"/>
</dbReference>
<keyword evidence="6" id="KW-0325">Glycoprotein</keyword>
<dbReference type="InterPro" id="IPR017441">
    <property type="entry name" value="Protein_kinase_ATP_BS"/>
</dbReference>
<keyword evidence="8" id="KW-0547">Nucleotide-binding</keyword>
<evidence type="ECO:0000313" key="13">
    <source>
        <dbReference type="EMBL" id="CAH3027416.1"/>
    </source>
</evidence>
<evidence type="ECO:0000256" key="8">
    <source>
        <dbReference type="PROSITE-ProRule" id="PRU10141"/>
    </source>
</evidence>
<organism evidence="13 14">
    <name type="scientific">Porites evermanni</name>
    <dbReference type="NCBI Taxonomy" id="104178"/>
    <lineage>
        <taxon>Eukaryota</taxon>
        <taxon>Metazoa</taxon>
        <taxon>Cnidaria</taxon>
        <taxon>Anthozoa</taxon>
        <taxon>Hexacorallia</taxon>
        <taxon>Scleractinia</taxon>
        <taxon>Fungiina</taxon>
        <taxon>Poritidae</taxon>
        <taxon>Porites</taxon>
    </lineage>
</organism>
<dbReference type="PANTHER" id="PTHR24416:SF622">
    <property type="entry name" value="PROTEIN KINASE DOMAIN-CONTAINING PROTEIN"/>
    <property type="match status" value="1"/>
</dbReference>